<protein>
    <recommendedName>
        <fullName evidence="9">Prepilin leader peptidase/N-methyltransferase</fullName>
        <ecNumber evidence="9">2.1.1.-</ecNumber>
        <ecNumber evidence="9">3.4.23.43</ecNumber>
    </recommendedName>
</protein>
<comment type="subcellular location">
    <subcellularLocation>
        <location evidence="1">Cell inner membrane</location>
        <topology evidence="1">Multi-pass membrane protein</topology>
    </subcellularLocation>
    <subcellularLocation>
        <location evidence="9">Cell membrane</location>
        <topology evidence="9">Multi-pass membrane protein</topology>
    </subcellularLocation>
</comment>
<keyword evidence="9" id="KW-0378">Hydrolase</keyword>
<dbReference type="RefSeq" id="WP_140586718.1">
    <property type="nucleotide sequence ID" value="NZ_VFRR01000001.1"/>
</dbReference>
<keyword evidence="9" id="KW-0489">Methyltransferase</keyword>
<evidence type="ECO:0000256" key="1">
    <source>
        <dbReference type="ARBA" id="ARBA00004429"/>
    </source>
</evidence>
<feature type="transmembrane region" description="Helical" evidence="10">
    <location>
        <begin position="100"/>
        <end position="119"/>
    </location>
</feature>
<feature type="transmembrane region" description="Helical" evidence="10">
    <location>
        <begin position="126"/>
        <end position="142"/>
    </location>
</feature>
<evidence type="ECO:0000256" key="10">
    <source>
        <dbReference type="SAM" id="Phobius"/>
    </source>
</evidence>
<dbReference type="Proteomes" id="UP000315901">
    <property type="component" value="Unassembled WGS sequence"/>
</dbReference>
<keyword evidence="7 10" id="KW-0472">Membrane</keyword>
<dbReference type="EC" id="3.4.23.43" evidence="9"/>
<comment type="catalytic activity">
    <reaction evidence="9">
        <text>Typically cleaves a -Gly-|-Phe- bond to release an N-terminal, basic peptide of 5-8 residues from type IV prepilin, and then N-methylates the new N-terminal amino group, the methyl donor being S-adenosyl-L-methionine.</text>
        <dbReference type="EC" id="3.4.23.43"/>
    </reaction>
</comment>
<proteinExistence type="inferred from homology"/>
<feature type="domain" description="Prepilin peptidase A24 N-terminal" evidence="12">
    <location>
        <begin position="15"/>
        <end position="118"/>
    </location>
</feature>
<dbReference type="GO" id="GO:0004190">
    <property type="term" value="F:aspartic-type endopeptidase activity"/>
    <property type="evidence" value="ECO:0007669"/>
    <property type="project" value="UniProtKB-EC"/>
</dbReference>
<dbReference type="PRINTS" id="PR00864">
    <property type="entry name" value="PREPILNPTASE"/>
</dbReference>
<evidence type="ECO:0000256" key="8">
    <source>
        <dbReference type="RuleBase" id="RU003793"/>
    </source>
</evidence>
<dbReference type="InterPro" id="IPR000045">
    <property type="entry name" value="Prepilin_IV_endopep_pep"/>
</dbReference>
<keyword evidence="14" id="KW-1185">Reference proteome</keyword>
<dbReference type="Pfam" id="PF06750">
    <property type="entry name" value="A24_N_bact"/>
    <property type="match status" value="1"/>
</dbReference>
<dbReference type="InterPro" id="IPR014032">
    <property type="entry name" value="Peptidase_A24A_bac"/>
</dbReference>
<keyword evidence="6 10" id="KW-1133">Transmembrane helix</keyword>
<dbReference type="PANTHER" id="PTHR30487">
    <property type="entry name" value="TYPE 4 PREPILIN-LIKE PROTEINS LEADER PEPTIDE-PROCESSING ENZYME"/>
    <property type="match status" value="1"/>
</dbReference>
<dbReference type="InterPro" id="IPR010627">
    <property type="entry name" value="Prepilin_pept_A24_N"/>
</dbReference>
<dbReference type="Pfam" id="PF01478">
    <property type="entry name" value="Peptidase_A24"/>
    <property type="match status" value="1"/>
</dbReference>
<keyword evidence="3" id="KW-1003">Cell membrane</keyword>
<evidence type="ECO:0000256" key="2">
    <source>
        <dbReference type="ARBA" id="ARBA00005801"/>
    </source>
</evidence>
<comment type="similarity">
    <text evidence="2 8">Belongs to the peptidase A24 family.</text>
</comment>
<evidence type="ECO:0000256" key="3">
    <source>
        <dbReference type="ARBA" id="ARBA00022475"/>
    </source>
</evidence>
<evidence type="ECO:0000256" key="9">
    <source>
        <dbReference type="RuleBase" id="RU003794"/>
    </source>
</evidence>
<dbReference type="EC" id="2.1.1.-" evidence="9"/>
<name>A0A501X580_9GAMM</name>
<feature type="transmembrane region" description="Helical" evidence="10">
    <location>
        <begin position="246"/>
        <end position="263"/>
    </location>
</feature>
<dbReference type="InterPro" id="IPR050882">
    <property type="entry name" value="Prepilin_peptidase/N-MTase"/>
</dbReference>
<comment type="caution">
    <text evidence="13">The sequence shown here is derived from an EMBL/GenBank/DDBJ whole genome shotgun (WGS) entry which is preliminary data.</text>
</comment>
<dbReference type="AlphaFoldDB" id="A0A501X580"/>
<feature type="domain" description="Prepilin type IV endopeptidase peptidase" evidence="11">
    <location>
        <begin position="131"/>
        <end position="238"/>
    </location>
</feature>
<feature type="transmembrane region" description="Helical" evidence="10">
    <location>
        <begin position="209"/>
        <end position="239"/>
    </location>
</feature>
<evidence type="ECO:0000259" key="12">
    <source>
        <dbReference type="Pfam" id="PF06750"/>
    </source>
</evidence>
<evidence type="ECO:0000313" key="13">
    <source>
        <dbReference type="EMBL" id="TPE55608.1"/>
    </source>
</evidence>
<dbReference type="PANTHER" id="PTHR30487:SF0">
    <property type="entry name" value="PREPILIN LEADER PEPTIDASE_N-METHYLTRANSFERASE-RELATED"/>
    <property type="match status" value="1"/>
</dbReference>
<accession>A0A501X580</accession>
<keyword evidence="5 9" id="KW-0812">Transmembrane</keyword>
<evidence type="ECO:0000256" key="5">
    <source>
        <dbReference type="ARBA" id="ARBA00022692"/>
    </source>
</evidence>
<feature type="transmembrane region" description="Helical" evidence="10">
    <location>
        <begin position="172"/>
        <end position="189"/>
    </location>
</feature>
<evidence type="ECO:0000259" key="11">
    <source>
        <dbReference type="Pfam" id="PF01478"/>
    </source>
</evidence>
<organism evidence="13 14">
    <name type="scientific">Maribrevibacterium harenarium</name>
    <dbReference type="NCBI Taxonomy" id="2589817"/>
    <lineage>
        <taxon>Bacteria</taxon>
        <taxon>Pseudomonadati</taxon>
        <taxon>Pseudomonadota</taxon>
        <taxon>Gammaproteobacteria</taxon>
        <taxon>Oceanospirillales</taxon>
        <taxon>Oceanospirillaceae</taxon>
        <taxon>Maribrevibacterium</taxon>
    </lineage>
</organism>
<evidence type="ECO:0000313" key="14">
    <source>
        <dbReference type="Proteomes" id="UP000315901"/>
    </source>
</evidence>
<evidence type="ECO:0000256" key="7">
    <source>
        <dbReference type="ARBA" id="ARBA00023136"/>
    </source>
</evidence>
<dbReference type="GO" id="GO:0006465">
    <property type="term" value="P:signal peptide processing"/>
    <property type="evidence" value="ECO:0007669"/>
    <property type="project" value="TreeGrafter"/>
</dbReference>
<dbReference type="GO" id="GO:0008168">
    <property type="term" value="F:methyltransferase activity"/>
    <property type="evidence" value="ECO:0007669"/>
    <property type="project" value="UniProtKB-KW"/>
</dbReference>
<keyword evidence="9" id="KW-0645">Protease</keyword>
<dbReference type="OrthoDB" id="9789291at2"/>
<sequence>MLENLVTSLLFGVFWLCAGSAIAAFTYRWPRQQDYLWRHEARELLGIARQPSEPKPAGFHQGRSVCPHCNHSLAWRDLLPVFSFLSSKGRCRYCQHPISYRYPTIELLTLLLALPLLWMNLGQLQLLAISLIIVLLLIGAVIDREHYWIPDFVSFGIIAIAILQYQPTPALLANHLLAGLAAFTIIYLLRSLYFYLRDVEAIGLGDAKFLAALIVWLGLDALSWVLLLASLTGLVIAVWRRHKHRHIAFGPYLAGAAYVYFLGETFWL</sequence>
<comment type="function">
    <text evidence="9">Plays an essential role in type IV pili and type II pseudopili formation by proteolytically removing the leader sequence from substrate proteins and subsequently monomethylating the alpha-amino group of the newly exposed N-terminal phenylalanine.</text>
</comment>
<keyword evidence="9" id="KW-0511">Multifunctional enzyme</keyword>
<evidence type="ECO:0000256" key="6">
    <source>
        <dbReference type="ARBA" id="ARBA00022989"/>
    </source>
</evidence>
<gene>
    <name evidence="13" type="ORF">FJM67_00730</name>
</gene>
<keyword evidence="4" id="KW-0997">Cell inner membrane</keyword>
<reference evidence="13 14" key="1">
    <citation type="submission" date="2019-06" db="EMBL/GenBank/DDBJ databases">
        <title>A novel bacterium of genus Marinomonas, isolated from coastal sand.</title>
        <authorList>
            <person name="Huang H."/>
            <person name="Mo K."/>
            <person name="Hu Y."/>
        </authorList>
    </citation>
    <scope>NUCLEOTIDE SEQUENCE [LARGE SCALE GENOMIC DNA]</scope>
    <source>
        <strain evidence="13 14">HB171799</strain>
    </source>
</reference>
<keyword evidence="9" id="KW-0808">Transferase</keyword>
<evidence type="ECO:0000256" key="4">
    <source>
        <dbReference type="ARBA" id="ARBA00022519"/>
    </source>
</evidence>
<dbReference type="Gene3D" id="1.20.120.1220">
    <property type="match status" value="1"/>
</dbReference>
<dbReference type="GO" id="GO:0032259">
    <property type="term" value="P:methylation"/>
    <property type="evidence" value="ECO:0007669"/>
    <property type="project" value="UniProtKB-KW"/>
</dbReference>
<dbReference type="GO" id="GO:0005886">
    <property type="term" value="C:plasma membrane"/>
    <property type="evidence" value="ECO:0007669"/>
    <property type="project" value="UniProtKB-SubCell"/>
</dbReference>
<dbReference type="EMBL" id="VFRR01000001">
    <property type="protein sequence ID" value="TPE55608.1"/>
    <property type="molecule type" value="Genomic_DNA"/>
</dbReference>